<dbReference type="SUPFAM" id="SSF55874">
    <property type="entry name" value="ATPase domain of HSP90 chaperone/DNA topoisomerase II/histidine kinase"/>
    <property type="match status" value="1"/>
</dbReference>
<keyword evidence="5" id="KW-0808">Transferase</keyword>
<dbReference type="PROSITE" id="PS50885">
    <property type="entry name" value="HAMP"/>
    <property type="match status" value="1"/>
</dbReference>
<evidence type="ECO:0000259" key="13">
    <source>
        <dbReference type="PROSITE" id="PS50885"/>
    </source>
</evidence>
<dbReference type="SUPFAM" id="SSF47384">
    <property type="entry name" value="Homodimeric domain of signal transducing histidine kinase"/>
    <property type="match status" value="1"/>
</dbReference>
<feature type="domain" description="Histidine kinase" evidence="12">
    <location>
        <begin position="263"/>
        <end position="469"/>
    </location>
</feature>
<dbReference type="Gene3D" id="3.30.565.10">
    <property type="entry name" value="Histidine kinase-like ATPase, C-terminal domain"/>
    <property type="match status" value="1"/>
</dbReference>
<dbReference type="OrthoDB" id="9763461at2"/>
<dbReference type="SMART" id="SM00388">
    <property type="entry name" value="HisKA"/>
    <property type="match status" value="1"/>
</dbReference>
<evidence type="ECO:0000256" key="1">
    <source>
        <dbReference type="ARBA" id="ARBA00000085"/>
    </source>
</evidence>
<dbReference type="EC" id="2.7.13.3" evidence="3"/>
<evidence type="ECO:0000259" key="12">
    <source>
        <dbReference type="PROSITE" id="PS50109"/>
    </source>
</evidence>
<sequence>MINKHKSKGISHRFQIRILAVYCILILLTFSGAIIAIRRVLLLRLDARIEQALEQEIQELQLLLDGKDPETAQPFGGNITAIFNVFLRRNIPISDEYTIALLPDGFYASEPSRLPSSIGANSRIVKHWQKLTLPERGEIGDSHDLIAYLAEPIRIDQEVKGVFVVAIATQNQLQEVDEAILIMIQVTAIAIAITSVLAWIFTGKILSPLRSLTKTARAISKNNLDQRIQVYGNDEVTQLSITFNEMLERLQSAFVNQQQFLSDVSHELKTPITIVQGHLDLMGDSLEEQEETKELIFDELERMNRLITDLSLLAKSEQPNFLQLEKVSLSTLTEEIYIKSQAIASRQWQLEAVGIGEILADRQRIVQAITNLAQNATKHTKPEDTIAIGSAINNNHFCLWVRDTGTGIAEEDRQRIFQRFQTVSKNHDEKSTGLGLSIVNAIAQAHRGKIELSSRLGKGSKFTIVLPLR</sequence>
<reference evidence="14 15" key="1">
    <citation type="submission" date="2019-01" db="EMBL/GenBank/DDBJ databases">
        <authorList>
            <person name="Brito A."/>
        </authorList>
    </citation>
    <scope>NUCLEOTIDE SEQUENCE [LARGE SCALE GENOMIC DNA]</scope>
    <source>
        <strain evidence="14">1</strain>
    </source>
</reference>
<keyword evidence="10 11" id="KW-0472">Membrane</keyword>
<dbReference type="SUPFAM" id="SSF158472">
    <property type="entry name" value="HAMP domain-like"/>
    <property type="match status" value="1"/>
</dbReference>
<evidence type="ECO:0000256" key="7">
    <source>
        <dbReference type="ARBA" id="ARBA00022777"/>
    </source>
</evidence>
<dbReference type="InterPro" id="IPR036097">
    <property type="entry name" value="HisK_dim/P_sf"/>
</dbReference>
<dbReference type="GO" id="GO:0000155">
    <property type="term" value="F:phosphorelay sensor kinase activity"/>
    <property type="evidence" value="ECO:0007669"/>
    <property type="project" value="InterPro"/>
</dbReference>
<dbReference type="InterPro" id="IPR003661">
    <property type="entry name" value="HisK_dim/P_dom"/>
</dbReference>
<name>A0A563VKR3_9CYAN</name>
<dbReference type="Pfam" id="PF00672">
    <property type="entry name" value="HAMP"/>
    <property type="match status" value="1"/>
</dbReference>
<dbReference type="InterPro" id="IPR003660">
    <property type="entry name" value="HAMP_dom"/>
</dbReference>
<dbReference type="InterPro" id="IPR050428">
    <property type="entry name" value="TCS_sensor_his_kinase"/>
</dbReference>
<dbReference type="Gene3D" id="6.10.340.10">
    <property type="match status" value="1"/>
</dbReference>
<dbReference type="CDD" id="cd06225">
    <property type="entry name" value="HAMP"/>
    <property type="match status" value="1"/>
</dbReference>
<dbReference type="PANTHER" id="PTHR45436:SF5">
    <property type="entry name" value="SENSOR HISTIDINE KINASE TRCS"/>
    <property type="match status" value="1"/>
</dbReference>
<feature type="transmembrane region" description="Helical" evidence="11">
    <location>
        <begin position="179"/>
        <end position="201"/>
    </location>
</feature>
<dbReference type="Proteomes" id="UP000320055">
    <property type="component" value="Unassembled WGS sequence"/>
</dbReference>
<dbReference type="AlphaFoldDB" id="A0A563VKR3"/>
<feature type="transmembrane region" description="Helical" evidence="11">
    <location>
        <begin position="16"/>
        <end position="37"/>
    </location>
</feature>
<evidence type="ECO:0000313" key="14">
    <source>
        <dbReference type="EMBL" id="VEP12002.1"/>
    </source>
</evidence>
<protein>
    <recommendedName>
        <fullName evidence="3">histidine kinase</fullName>
        <ecNumber evidence="3">2.7.13.3</ecNumber>
    </recommendedName>
</protein>
<comment type="subcellular location">
    <subcellularLocation>
        <location evidence="2">Membrane</location>
    </subcellularLocation>
</comment>
<evidence type="ECO:0000256" key="8">
    <source>
        <dbReference type="ARBA" id="ARBA00022989"/>
    </source>
</evidence>
<dbReference type="CDD" id="cd00082">
    <property type="entry name" value="HisKA"/>
    <property type="match status" value="1"/>
</dbReference>
<keyword evidence="8 11" id="KW-1133">Transmembrane helix</keyword>
<dbReference type="EMBL" id="CAACVJ010000035">
    <property type="protein sequence ID" value="VEP12002.1"/>
    <property type="molecule type" value="Genomic_DNA"/>
</dbReference>
<evidence type="ECO:0000256" key="5">
    <source>
        <dbReference type="ARBA" id="ARBA00022679"/>
    </source>
</evidence>
<dbReference type="InterPro" id="IPR036890">
    <property type="entry name" value="HATPase_C_sf"/>
</dbReference>
<dbReference type="GO" id="GO:0005886">
    <property type="term" value="C:plasma membrane"/>
    <property type="evidence" value="ECO:0007669"/>
    <property type="project" value="TreeGrafter"/>
</dbReference>
<dbReference type="SMART" id="SM00387">
    <property type="entry name" value="HATPase_c"/>
    <property type="match status" value="1"/>
</dbReference>
<dbReference type="Pfam" id="PF02518">
    <property type="entry name" value="HATPase_c"/>
    <property type="match status" value="1"/>
</dbReference>
<dbReference type="InterPro" id="IPR004358">
    <property type="entry name" value="Sig_transdc_His_kin-like_C"/>
</dbReference>
<evidence type="ECO:0000256" key="4">
    <source>
        <dbReference type="ARBA" id="ARBA00022553"/>
    </source>
</evidence>
<gene>
    <name evidence="14" type="ORF">H1P_130022</name>
</gene>
<accession>A0A563VKR3</accession>
<feature type="domain" description="HAMP" evidence="13">
    <location>
        <begin position="203"/>
        <end position="255"/>
    </location>
</feature>
<dbReference type="InterPro" id="IPR005467">
    <property type="entry name" value="His_kinase_dom"/>
</dbReference>
<dbReference type="Gene3D" id="1.10.287.130">
    <property type="match status" value="1"/>
</dbReference>
<evidence type="ECO:0000313" key="15">
    <source>
        <dbReference type="Proteomes" id="UP000320055"/>
    </source>
</evidence>
<dbReference type="PRINTS" id="PR00344">
    <property type="entry name" value="BCTRLSENSOR"/>
</dbReference>
<proteinExistence type="predicted"/>
<keyword evidence="4" id="KW-0597">Phosphoprotein</keyword>
<dbReference type="PROSITE" id="PS50109">
    <property type="entry name" value="HIS_KIN"/>
    <property type="match status" value="1"/>
</dbReference>
<dbReference type="PANTHER" id="PTHR45436">
    <property type="entry name" value="SENSOR HISTIDINE KINASE YKOH"/>
    <property type="match status" value="1"/>
</dbReference>
<evidence type="ECO:0000256" key="11">
    <source>
        <dbReference type="SAM" id="Phobius"/>
    </source>
</evidence>
<evidence type="ECO:0000256" key="2">
    <source>
        <dbReference type="ARBA" id="ARBA00004370"/>
    </source>
</evidence>
<evidence type="ECO:0000256" key="10">
    <source>
        <dbReference type="ARBA" id="ARBA00023136"/>
    </source>
</evidence>
<evidence type="ECO:0000256" key="6">
    <source>
        <dbReference type="ARBA" id="ARBA00022692"/>
    </source>
</evidence>
<dbReference type="InterPro" id="IPR003594">
    <property type="entry name" value="HATPase_dom"/>
</dbReference>
<dbReference type="Pfam" id="PF00512">
    <property type="entry name" value="HisKA"/>
    <property type="match status" value="1"/>
</dbReference>
<keyword evidence="7 14" id="KW-0418">Kinase</keyword>
<comment type="catalytic activity">
    <reaction evidence="1">
        <text>ATP + protein L-histidine = ADP + protein N-phospho-L-histidine.</text>
        <dbReference type="EC" id="2.7.13.3"/>
    </reaction>
</comment>
<evidence type="ECO:0000256" key="9">
    <source>
        <dbReference type="ARBA" id="ARBA00023012"/>
    </source>
</evidence>
<keyword evidence="6 11" id="KW-0812">Transmembrane</keyword>
<organism evidence="14 15">
    <name type="scientific">Hyella patelloides LEGE 07179</name>
    <dbReference type="NCBI Taxonomy" id="945734"/>
    <lineage>
        <taxon>Bacteria</taxon>
        <taxon>Bacillati</taxon>
        <taxon>Cyanobacteriota</taxon>
        <taxon>Cyanophyceae</taxon>
        <taxon>Pleurocapsales</taxon>
        <taxon>Hyellaceae</taxon>
        <taxon>Hyella</taxon>
    </lineage>
</organism>
<keyword evidence="9" id="KW-0902">Two-component regulatory system</keyword>
<dbReference type="RefSeq" id="WP_144863928.1">
    <property type="nucleotide sequence ID" value="NZ_LR213775.1"/>
</dbReference>
<evidence type="ECO:0000256" key="3">
    <source>
        <dbReference type="ARBA" id="ARBA00012438"/>
    </source>
</evidence>
<keyword evidence="15" id="KW-1185">Reference proteome</keyword>
<dbReference type="SMART" id="SM00304">
    <property type="entry name" value="HAMP"/>
    <property type="match status" value="1"/>
</dbReference>